<feature type="region of interest" description="Disordered" evidence="1">
    <location>
        <begin position="250"/>
        <end position="394"/>
    </location>
</feature>
<feature type="region of interest" description="Disordered" evidence="1">
    <location>
        <begin position="447"/>
        <end position="467"/>
    </location>
</feature>
<feature type="transmembrane region" description="Helical" evidence="2">
    <location>
        <begin position="175"/>
        <end position="194"/>
    </location>
</feature>
<gene>
    <name evidence="3" type="ORF">CTOB1V02_LOCUS8385</name>
</gene>
<organism evidence="3">
    <name type="scientific">Cyprideis torosa</name>
    <dbReference type="NCBI Taxonomy" id="163714"/>
    <lineage>
        <taxon>Eukaryota</taxon>
        <taxon>Metazoa</taxon>
        <taxon>Ecdysozoa</taxon>
        <taxon>Arthropoda</taxon>
        <taxon>Crustacea</taxon>
        <taxon>Oligostraca</taxon>
        <taxon>Ostracoda</taxon>
        <taxon>Podocopa</taxon>
        <taxon>Podocopida</taxon>
        <taxon>Cytherocopina</taxon>
        <taxon>Cytheroidea</taxon>
        <taxon>Cytherideidae</taxon>
        <taxon>Cyprideis</taxon>
    </lineage>
</organism>
<evidence type="ECO:0000313" key="3">
    <source>
        <dbReference type="EMBL" id="CAD7230526.1"/>
    </source>
</evidence>
<feature type="non-terminal residue" evidence="3">
    <location>
        <position position="704"/>
    </location>
</feature>
<keyword evidence="2" id="KW-0472">Membrane</keyword>
<keyword evidence="2" id="KW-1133">Transmembrane helix</keyword>
<evidence type="ECO:0000256" key="1">
    <source>
        <dbReference type="SAM" id="MobiDB-lite"/>
    </source>
</evidence>
<sequence length="704" mass="78605">MNSEVEKEPSDFEVPRADDGYALPKFDEVQVLNDHKEFSESGETTPLTDIVPGSIGNKNQTSVASDQIEKSVSICFSGSLKRGPVDQSIPVTLDGVAIPTSEEVLHLGHKLRVVIGEELSALVDMVVDIGPEKTVVNIGVVPEAVDNCRGKRAVAVVGVLLVAIPARGDVDTSNMTIFGMMMMAGATVLIIMVIEASRIAHKFDFVPAGVEYVRFLEVTTVPPQTVLLPMSHQPVQRFVSTHTIPSEVTQITNIQDPSQTLNLSPPHRPAPEKNAMPPSQTTGQPPPQPLNQEQPPSQPRHQEQPPSQPRHQEQPPSQPRHQEQPPSQPRHQEQPSLHEEPPSSQEHLVFHGQPLRQPQDHPSMPQHILRPPGNALLPPPPEQHPISQLPKTRVHPLRDRNTVPFIYRNIRLNNPPMVPQDRSVLSQILCPPHVKFCQFHTAEGVQKEMPSTGAKDTEGGLEEREPCPRVRTPFNWAESEQLQGRGPNNELRSSSRAQALKFKAECFVSNPGAELKAQPSGPQPWELCSRNLTSPNWEKTNTPAAPVFGKVVFVAEGGGDSVLREVRVGWRKEIITDVQFARRILEFTLEGDQGYLVTSEKVELREVRNLLLARVRYHTRVSQLSPHDSEFLEPPTWEEEECKNSDQTDRLIVLKEREWIYPDDKSIVKKEKDWTMKVGNCNGGVQYEETLPEEEEDCGEGFEL</sequence>
<evidence type="ECO:0000256" key="2">
    <source>
        <dbReference type="SAM" id="Phobius"/>
    </source>
</evidence>
<protein>
    <submittedName>
        <fullName evidence="3">Uncharacterized protein</fullName>
    </submittedName>
</protein>
<feature type="compositionally biased region" description="Basic and acidic residues" evidence="1">
    <location>
        <begin position="455"/>
        <end position="467"/>
    </location>
</feature>
<reference evidence="3" key="1">
    <citation type="submission" date="2020-11" db="EMBL/GenBank/DDBJ databases">
        <authorList>
            <person name="Tran Van P."/>
        </authorList>
    </citation>
    <scope>NUCLEOTIDE SEQUENCE</scope>
</reference>
<proteinExistence type="predicted"/>
<dbReference type="EMBL" id="OB662751">
    <property type="protein sequence ID" value="CAD7230526.1"/>
    <property type="molecule type" value="Genomic_DNA"/>
</dbReference>
<dbReference type="AlphaFoldDB" id="A0A7R8WK64"/>
<keyword evidence="2" id="KW-0812">Transmembrane</keyword>
<feature type="region of interest" description="Disordered" evidence="1">
    <location>
        <begin position="37"/>
        <end position="62"/>
    </location>
</feature>
<accession>A0A7R8WK64</accession>
<feature type="compositionally biased region" description="Basic and acidic residues" evidence="1">
    <location>
        <begin position="330"/>
        <end position="341"/>
    </location>
</feature>
<name>A0A7R8WK64_9CRUS</name>
<feature type="compositionally biased region" description="Polar residues" evidence="1">
    <location>
        <begin position="250"/>
        <end position="263"/>
    </location>
</feature>